<accession>A0ACD5AKB9</accession>
<evidence type="ECO:0000313" key="1">
    <source>
        <dbReference type="EMBL" id="WWQ67666.1"/>
    </source>
</evidence>
<dbReference type="EMBL" id="CP146022">
    <property type="protein sequence ID" value="WWQ67666.1"/>
    <property type="molecule type" value="Genomic_DNA"/>
</dbReference>
<name>A0ACD5AKB9_9ACTN</name>
<protein>
    <submittedName>
        <fullName evidence="1">Uncharacterized protein</fullName>
    </submittedName>
</protein>
<evidence type="ECO:0000313" key="2">
    <source>
        <dbReference type="Proteomes" id="UP001432251"/>
    </source>
</evidence>
<reference evidence="1" key="1">
    <citation type="journal article" date="2025" name="Int. J. Syst. Evol. Microbiol.">
        <title>Streptomyces citrinus sp. nov., with yellow diffusible pigment.</title>
        <authorList>
            <person name="He Y."/>
            <person name="Yang E."/>
            <person name="Xu J."/>
            <person name="Sun Y."/>
            <person name="Sun L."/>
        </authorList>
    </citation>
    <scope>NUCLEOTIDE SEQUENCE</scope>
    <source>
        <strain evidence="1">Q6</strain>
    </source>
</reference>
<dbReference type="Proteomes" id="UP001432251">
    <property type="component" value="Chromosome"/>
</dbReference>
<proteinExistence type="predicted"/>
<keyword evidence="2" id="KW-1185">Reference proteome</keyword>
<organism evidence="1 2">
    <name type="scientific">Streptomyces citrinus</name>
    <dbReference type="NCBI Taxonomy" id="3118173"/>
    <lineage>
        <taxon>Bacteria</taxon>
        <taxon>Bacillati</taxon>
        <taxon>Actinomycetota</taxon>
        <taxon>Actinomycetes</taxon>
        <taxon>Kitasatosporales</taxon>
        <taxon>Streptomycetaceae</taxon>
        <taxon>Streptomyces</taxon>
    </lineage>
</organism>
<gene>
    <name evidence="1" type="ORF">V2W30_32915</name>
</gene>
<sequence>MRVRATAATAALLLAALTACGGGSDDTVDSKPSAAKKSTKKVDCTDEGLSQAEWMKFCSEEGGGASAGPEEGAGTGGDGTAGASKLAWGKPASTTGDQDSDTGGTLEVTPTTITYRAEAMAGTSVNGTFAIITVKDKAVGDTAAAESAPAGGGGWQWIAPDGQALDEGENDASSITPQGFTGGGTVRAGSWAWRTIAFDISEEQRGGKLVYTDGTGQSFQWQAPAEETGPELAELKKGMEGA</sequence>